<dbReference type="PANTHER" id="PTHR46200">
    <property type="entry name" value="GATOR COMPLEX PROTEIN WDR24"/>
    <property type="match status" value="1"/>
</dbReference>
<dbReference type="InterPro" id="IPR015943">
    <property type="entry name" value="WD40/YVTN_repeat-like_dom_sf"/>
</dbReference>
<dbReference type="GO" id="GO:0005829">
    <property type="term" value="C:cytosol"/>
    <property type="evidence" value="ECO:0007669"/>
    <property type="project" value="TreeGrafter"/>
</dbReference>
<evidence type="ECO:0000256" key="2">
    <source>
        <dbReference type="ARBA" id="ARBA00022723"/>
    </source>
</evidence>
<evidence type="ECO:0000313" key="8">
    <source>
        <dbReference type="EMBL" id="QPG95172.1"/>
    </source>
</evidence>
<dbReference type="Pfam" id="PF00400">
    <property type="entry name" value="WD40"/>
    <property type="match status" value="1"/>
</dbReference>
<proteinExistence type="predicted"/>
<dbReference type="InterPro" id="IPR001680">
    <property type="entry name" value="WD40_rpt"/>
</dbReference>
<keyword evidence="9" id="KW-1185">Reference proteome</keyword>
<dbReference type="InterPro" id="IPR037590">
    <property type="entry name" value="WDR24"/>
</dbReference>
<sequence length="1301" mass="142714">MYNRESKIMRKLLGKAAPDSATGDLSSIAGTTTSSIPPSFRPSKSQDAVFSAGAPISCFDVSSDRRAVILAGPHILKTVVLDDPASSSFIFNDGIDVRTAITTRQSTGSRTNVIADQLNIRDVKWHSGSHIYTACASGKVFSYDLTRLGAGEAEPFDYILMHEDSRQMNSLDINPHLQSWLLTGGQDGTARVFDSNSPAPARHGVTFRQRFAPLRCIDPIRQVSWSPKQGHEMACCTDSGVVMKWDVRQPSRPVLRINAHEKACSTIAWHIDGLHLLSAGWDTKIHIWDLGNSADKRQKPKWTISAPAPVAAVAWRPGLWSASAQARRVAQVAVTYDETSNRKYGTSAVHIWDFARPSMPYKELEIFETSPSAIRWQDQDMLWTVGQDGAFHQSDVAFARKVIDRQSTSAMALSPRGDAFLFLDERSNSHRPRFHGTHPTEMIHRDRATYGSSLSNPGLSLSRSDSEDDVLGSFLGPRRRVTGKRRLSGRGGVPLSTTPPSGGASFLDDLKQNLGLEQSINVTGTFKPQQAMSFGHIPAAVSVQVYHFMSSAYLDTIKMDLPYVEGGKHLIERVGDMMEQFAKTSELANLYRLAQTWRILAYAMNILLKRRAQYHFEVRVGRFQKMHLDDGSRGSDRSKPSDMYGNGDDAPRRPSAQRGSVDSRFHSIRSLLAEEIESTSNVPTPVARPADSSSRNINTGDFGHEEMTHPHGKRLSPIMEPESLHLGPAAHGSLKESKSPRKRLDSEPISVGSGRTGESDTSYTEGYDFYDAEVLAKAIDVPMTGRRNGGGGLPYRGRTIRHDSDESLGQMFSISSGTRRSGRMGSSGDAFARPGLIREQSDLERESGASSQESPVVSKTLADQNGRSSRPRDSTTEEVFMISQTTKTDESYTSQQSSTLKDKDGDDSNVSPRNSFRGIDNGWSVSPKKKEPMSPRHDPRPHIVETDYLPWSHDPPYPHPLSTQDWRGGAVSSKSPLDPYSLVRRALDFESKTSALHASAIILLLKPLVPDSVIDSHRATAILRQHHRRLMQMSLFVEAALLRNMCVQGWPDGLPDWGENYTSVFSGAQQGGKVGLFCSSCRKPREVDPRAGAEAVWSCERCGIVMAPCSVCGHREAVRPSHIPAEIVPSSSDVESEMWLSEWWYCPGCAHGGHASCLQLWHGASETASLADPCVKYSDGCCPSDGCGHACLPGKYRGETTTARSDELGRAALDSSRAREERNKPGSRGGSRRSSPGAPFERSVRSDGNDVPQSKAVGMAREALNKGSGGGILSSSPGRTISTTGDRERRKSVKFARQDHE</sequence>
<keyword evidence="2" id="KW-0479">Metal-binding</keyword>
<dbReference type="Gene3D" id="2.130.10.10">
    <property type="entry name" value="YVTN repeat-like/Quinoprotein amine dehydrogenase"/>
    <property type="match status" value="1"/>
</dbReference>
<feature type="region of interest" description="Disordered" evidence="7">
    <location>
        <begin position="627"/>
        <end position="663"/>
    </location>
</feature>
<evidence type="ECO:0000256" key="6">
    <source>
        <dbReference type="PROSITE-ProRule" id="PRU00221"/>
    </source>
</evidence>
<dbReference type="PROSITE" id="PS50082">
    <property type="entry name" value="WD_REPEATS_2"/>
    <property type="match status" value="1"/>
</dbReference>
<dbReference type="Proteomes" id="UP000594364">
    <property type="component" value="Chromosome 1"/>
</dbReference>
<evidence type="ECO:0000256" key="7">
    <source>
        <dbReference type="SAM" id="MobiDB-lite"/>
    </source>
</evidence>
<gene>
    <name evidence="8" type="ORF">C2857_007767</name>
</gene>
<feature type="region of interest" description="Disordered" evidence="7">
    <location>
        <begin position="841"/>
        <end position="941"/>
    </location>
</feature>
<evidence type="ECO:0000256" key="5">
    <source>
        <dbReference type="ARBA" id="ARBA00022833"/>
    </source>
</evidence>
<dbReference type="GO" id="GO:0008270">
    <property type="term" value="F:zinc ion binding"/>
    <property type="evidence" value="ECO:0007669"/>
    <property type="project" value="UniProtKB-KW"/>
</dbReference>
<dbReference type="InterPro" id="IPR019775">
    <property type="entry name" value="WD40_repeat_CS"/>
</dbReference>
<feature type="region of interest" description="Disordered" evidence="7">
    <location>
        <begin position="1202"/>
        <end position="1301"/>
    </location>
</feature>
<keyword evidence="4" id="KW-0863">Zinc-finger</keyword>
<feature type="region of interest" description="Disordered" evidence="7">
    <location>
        <begin position="18"/>
        <end position="40"/>
    </location>
</feature>
<feature type="region of interest" description="Disordered" evidence="7">
    <location>
        <begin position="815"/>
        <end position="834"/>
    </location>
</feature>
<feature type="compositionally biased region" description="Basic and acidic residues" evidence="7">
    <location>
        <begin position="733"/>
        <end position="746"/>
    </location>
</feature>
<feature type="compositionally biased region" description="Basic and acidic residues" evidence="7">
    <location>
        <begin position="627"/>
        <end position="640"/>
    </location>
</feature>
<evidence type="ECO:0000313" key="9">
    <source>
        <dbReference type="Proteomes" id="UP000594364"/>
    </source>
</evidence>
<dbReference type="GO" id="GO:1904263">
    <property type="term" value="P:positive regulation of TORC1 signaling"/>
    <property type="evidence" value="ECO:0007669"/>
    <property type="project" value="TreeGrafter"/>
</dbReference>
<dbReference type="EMBL" id="CP031385">
    <property type="protein sequence ID" value="QPG95172.1"/>
    <property type="molecule type" value="Genomic_DNA"/>
</dbReference>
<accession>A0A7S9KMU5</accession>
<reference evidence="8 9" key="1">
    <citation type="journal article" date="2018" name="PLoS Genet.">
        <title>Repeat elements organise 3D genome structure and mediate transcription in the filamentous fungus Epichloe festucae.</title>
        <authorList>
            <person name="Winter D.J."/>
            <person name="Ganley A.R.D."/>
            <person name="Young C.A."/>
            <person name="Liachko I."/>
            <person name="Schardl C.L."/>
            <person name="Dupont P.Y."/>
            <person name="Berry D."/>
            <person name="Ram A."/>
            <person name="Scott B."/>
            <person name="Cox M.P."/>
        </authorList>
    </citation>
    <scope>NUCLEOTIDE SEQUENCE [LARGE SCALE GENOMIC DNA]</scope>
    <source>
        <strain evidence="8 9">Fl1</strain>
    </source>
</reference>
<feature type="compositionally biased region" description="Polar residues" evidence="7">
    <location>
        <begin position="23"/>
        <end position="40"/>
    </location>
</feature>
<dbReference type="PANTHER" id="PTHR46200:SF1">
    <property type="entry name" value="GATOR COMPLEX PROTEIN WDR24"/>
    <property type="match status" value="1"/>
</dbReference>
<dbReference type="InterPro" id="IPR036322">
    <property type="entry name" value="WD40_repeat_dom_sf"/>
</dbReference>
<feature type="compositionally biased region" description="Low complexity" evidence="7">
    <location>
        <begin position="815"/>
        <end position="828"/>
    </location>
</feature>
<dbReference type="OrthoDB" id="60955at2759"/>
<feature type="region of interest" description="Disordered" evidence="7">
    <location>
        <begin position="676"/>
        <end position="764"/>
    </location>
</feature>
<protein>
    <recommendedName>
        <fullName evidence="10">WD repeat protein</fullName>
    </recommendedName>
</protein>
<feature type="compositionally biased region" description="Polar residues" evidence="7">
    <location>
        <begin position="882"/>
        <end position="899"/>
    </location>
</feature>
<dbReference type="SUPFAM" id="SSF50978">
    <property type="entry name" value="WD40 repeat-like"/>
    <property type="match status" value="1"/>
</dbReference>
<name>A0A7S9KMU5_EPIFF</name>
<organism evidence="8 9">
    <name type="scientific">Epichloe festucae (strain Fl1)</name>
    <dbReference type="NCBI Taxonomy" id="877507"/>
    <lineage>
        <taxon>Eukaryota</taxon>
        <taxon>Fungi</taxon>
        <taxon>Dikarya</taxon>
        <taxon>Ascomycota</taxon>
        <taxon>Pezizomycotina</taxon>
        <taxon>Sordariomycetes</taxon>
        <taxon>Hypocreomycetidae</taxon>
        <taxon>Hypocreales</taxon>
        <taxon>Clavicipitaceae</taxon>
        <taxon>Epichloe</taxon>
    </lineage>
</organism>
<feature type="repeat" description="WD" evidence="6">
    <location>
        <begin position="257"/>
        <end position="298"/>
    </location>
</feature>
<feature type="region of interest" description="Disordered" evidence="7">
    <location>
        <begin position="481"/>
        <end position="508"/>
    </location>
</feature>
<feature type="region of interest" description="Disordered" evidence="7">
    <location>
        <begin position="785"/>
        <end position="809"/>
    </location>
</feature>
<dbReference type="PROSITE" id="PS50294">
    <property type="entry name" value="WD_REPEATS_REGION"/>
    <property type="match status" value="1"/>
</dbReference>
<feature type="compositionally biased region" description="Basic and acidic residues" evidence="7">
    <location>
        <begin position="928"/>
        <end position="941"/>
    </location>
</feature>
<evidence type="ECO:0000256" key="1">
    <source>
        <dbReference type="ARBA" id="ARBA00022574"/>
    </source>
</evidence>
<dbReference type="GO" id="GO:0061700">
    <property type="term" value="C:GATOR2 complex"/>
    <property type="evidence" value="ECO:0007669"/>
    <property type="project" value="TreeGrafter"/>
</dbReference>
<evidence type="ECO:0008006" key="10">
    <source>
        <dbReference type="Google" id="ProtNLM"/>
    </source>
</evidence>
<dbReference type="GO" id="GO:0005774">
    <property type="term" value="C:vacuolar membrane"/>
    <property type="evidence" value="ECO:0007669"/>
    <property type="project" value="TreeGrafter"/>
</dbReference>
<dbReference type="PROSITE" id="PS00678">
    <property type="entry name" value="WD_REPEATS_1"/>
    <property type="match status" value="1"/>
</dbReference>
<keyword evidence="5" id="KW-0862">Zinc</keyword>
<evidence type="ECO:0000256" key="3">
    <source>
        <dbReference type="ARBA" id="ARBA00022737"/>
    </source>
</evidence>
<evidence type="ECO:0000256" key="4">
    <source>
        <dbReference type="ARBA" id="ARBA00022771"/>
    </source>
</evidence>
<dbReference type="SMART" id="SM00320">
    <property type="entry name" value="WD40"/>
    <property type="match status" value="4"/>
</dbReference>
<keyword evidence="1 6" id="KW-0853">WD repeat</keyword>
<feature type="compositionally biased region" description="Polar residues" evidence="7">
    <location>
        <begin position="848"/>
        <end position="868"/>
    </location>
</feature>
<keyword evidence="3" id="KW-0677">Repeat</keyword>
<dbReference type="GO" id="GO:0016239">
    <property type="term" value="P:positive regulation of macroautophagy"/>
    <property type="evidence" value="ECO:0007669"/>
    <property type="project" value="TreeGrafter"/>
</dbReference>